<evidence type="ECO:0000313" key="7">
    <source>
        <dbReference type="EMBL" id="MFD2673212.1"/>
    </source>
</evidence>
<dbReference type="SUPFAM" id="SSF51206">
    <property type="entry name" value="cAMP-binding domain-like"/>
    <property type="match status" value="1"/>
</dbReference>
<dbReference type="CDD" id="cd00092">
    <property type="entry name" value="HTH_CRP"/>
    <property type="match status" value="1"/>
</dbReference>
<keyword evidence="8" id="KW-1185">Reference proteome</keyword>
<dbReference type="CDD" id="cd00038">
    <property type="entry name" value="CAP_ED"/>
    <property type="match status" value="1"/>
</dbReference>
<dbReference type="Gene3D" id="1.10.10.10">
    <property type="entry name" value="Winged helix-like DNA-binding domain superfamily/Winged helix DNA-binding domain"/>
    <property type="match status" value="1"/>
</dbReference>
<sequence length="226" mass="26056">MNKLWYLSKIDIFEVLSDADLEEIDRMAPMTHFKDIKKGTVLQSPEEGESGLFFIKKGKVRCYRLHEDGKQFTASILGPGNVFGKMNSFSFGTSDLYVETMDETLICSVLQDDFEQFLLKRPQLAIRMLKELSDRLQEREELLEKLALGDLRDRTLYLFHKLASQFGIQEEDYHRIDVPLSHQEIANMIGATRESVSVLMKELAQEGLIKTGRQKVWLLNEAMQTS</sequence>
<keyword evidence="2" id="KW-0238">DNA-binding</keyword>
<evidence type="ECO:0000256" key="2">
    <source>
        <dbReference type="ARBA" id="ARBA00023125"/>
    </source>
</evidence>
<accession>A0ABW5RGN7</accession>
<evidence type="ECO:0000259" key="6">
    <source>
        <dbReference type="PROSITE" id="PS51063"/>
    </source>
</evidence>
<organism evidence="7 8">
    <name type="scientific">Marinicrinis sediminis</name>
    <dbReference type="NCBI Taxonomy" id="1652465"/>
    <lineage>
        <taxon>Bacteria</taxon>
        <taxon>Bacillati</taxon>
        <taxon>Bacillota</taxon>
        <taxon>Bacilli</taxon>
        <taxon>Bacillales</taxon>
        <taxon>Paenibacillaceae</taxon>
    </lineage>
</organism>
<dbReference type="InterPro" id="IPR018490">
    <property type="entry name" value="cNMP-bd_dom_sf"/>
</dbReference>
<protein>
    <submittedName>
        <fullName evidence="7">Crp/Fnr family transcriptional regulator</fullName>
    </submittedName>
</protein>
<feature type="domain" description="HTH crp-type" evidence="6">
    <location>
        <begin position="149"/>
        <end position="222"/>
    </location>
</feature>
<keyword evidence="1" id="KW-0805">Transcription regulation</keyword>
<dbReference type="Proteomes" id="UP001597497">
    <property type="component" value="Unassembled WGS sequence"/>
</dbReference>
<dbReference type="InterPro" id="IPR050397">
    <property type="entry name" value="Env_Response_Regulators"/>
</dbReference>
<dbReference type="PROSITE" id="PS50042">
    <property type="entry name" value="CNMP_BINDING_3"/>
    <property type="match status" value="1"/>
</dbReference>
<dbReference type="InterPro" id="IPR012318">
    <property type="entry name" value="HTH_CRP"/>
</dbReference>
<evidence type="ECO:0000256" key="1">
    <source>
        <dbReference type="ARBA" id="ARBA00023015"/>
    </source>
</evidence>
<dbReference type="PANTHER" id="PTHR24567:SF26">
    <property type="entry name" value="REGULATORY PROTEIN YEIL"/>
    <property type="match status" value="1"/>
</dbReference>
<name>A0ABW5RGN7_9BACL</name>
<dbReference type="Gene3D" id="2.60.120.10">
    <property type="entry name" value="Jelly Rolls"/>
    <property type="match status" value="1"/>
</dbReference>
<proteinExistence type="predicted"/>
<keyword evidence="4" id="KW-0804">Transcription</keyword>
<dbReference type="PRINTS" id="PR00034">
    <property type="entry name" value="HTHCRP"/>
</dbReference>
<evidence type="ECO:0000256" key="3">
    <source>
        <dbReference type="ARBA" id="ARBA00023159"/>
    </source>
</evidence>
<dbReference type="PROSITE" id="PS51063">
    <property type="entry name" value="HTH_CRP_2"/>
    <property type="match status" value="1"/>
</dbReference>
<dbReference type="RefSeq" id="WP_379930772.1">
    <property type="nucleotide sequence ID" value="NZ_JBHUMM010000043.1"/>
</dbReference>
<comment type="caution">
    <text evidence="7">The sequence shown here is derived from an EMBL/GenBank/DDBJ whole genome shotgun (WGS) entry which is preliminary data.</text>
</comment>
<dbReference type="Pfam" id="PF00027">
    <property type="entry name" value="cNMP_binding"/>
    <property type="match status" value="1"/>
</dbReference>
<keyword evidence="3" id="KW-0010">Activator</keyword>
<reference evidence="8" key="1">
    <citation type="journal article" date="2019" name="Int. J. Syst. Evol. Microbiol.">
        <title>The Global Catalogue of Microorganisms (GCM) 10K type strain sequencing project: providing services to taxonomists for standard genome sequencing and annotation.</title>
        <authorList>
            <consortium name="The Broad Institute Genomics Platform"/>
            <consortium name="The Broad Institute Genome Sequencing Center for Infectious Disease"/>
            <person name="Wu L."/>
            <person name="Ma J."/>
        </authorList>
    </citation>
    <scope>NUCLEOTIDE SEQUENCE [LARGE SCALE GENOMIC DNA]</scope>
    <source>
        <strain evidence="8">KCTC 33676</strain>
    </source>
</reference>
<dbReference type="InterPro" id="IPR036390">
    <property type="entry name" value="WH_DNA-bd_sf"/>
</dbReference>
<dbReference type="Pfam" id="PF13545">
    <property type="entry name" value="HTH_Crp_2"/>
    <property type="match status" value="1"/>
</dbReference>
<evidence type="ECO:0000313" key="8">
    <source>
        <dbReference type="Proteomes" id="UP001597497"/>
    </source>
</evidence>
<dbReference type="PANTHER" id="PTHR24567">
    <property type="entry name" value="CRP FAMILY TRANSCRIPTIONAL REGULATORY PROTEIN"/>
    <property type="match status" value="1"/>
</dbReference>
<dbReference type="SMART" id="SM00419">
    <property type="entry name" value="HTH_CRP"/>
    <property type="match status" value="1"/>
</dbReference>
<dbReference type="SMART" id="SM00100">
    <property type="entry name" value="cNMP"/>
    <property type="match status" value="1"/>
</dbReference>
<dbReference type="SUPFAM" id="SSF46785">
    <property type="entry name" value="Winged helix' DNA-binding domain"/>
    <property type="match status" value="1"/>
</dbReference>
<evidence type="ECO:0000259" key="5">
    <source>
        <dbReference type="PROSITE" id="PS50042"/>
    </source>
</evidence>
<feature type="domain" description="Cyclic nucleotide-binding" evidence="5">
    <location>
        <begin position="12"/>
        <end position="135"/>
    </location>
</feature>
<dbReference type="InterPro" id="IPR000595">
    <property type="entry name" value="cNMP-bd_dom"/>
</dbReference>
<dbReference type="InterPro" id="IPR036388">
    <property type="entry name" value="WH-like_DNA-bd_sf"/>
</dbReference>
<dbReference type="EMBL" id="JBHUMM010000043">
    <property type="protein sequence ID" value="MFD2673212.1"/>
    <property type="molecule type" value="Genomic_DNA"/>
</dbReference>
<dbReference type="InterPro" id="IPR014710">
    <property type="entry name" value="RmlC-like_jellyroll"/>
</dbReference>
<evidence type="ECO:0000256" key="4">
    <source>
        <dbReference type="ARBA" id="ARBA00023163"/>
    </source>
</evidence>
<gene>
    <name evidence="7" type="ORF">ACFSUC_16690</name>
</gene>